<dbReference type="EC" id="4.1.99.22" evidence="1 12"/>
<dbReference type="Proteomes" id="UP000218627">
    <property type="component" value="Unassembled WGS sequence"/>
</dbReference>
<comment type="cofactor">
    <cofactor evidence="12">
        <name>[4Fe-4S] cluster</name>
        <dbReference type="ChEBI" id="CHEBI:49883"/>
    </cofactor>
    <text evidence="12">Binds 2 [4Fe-4S] clusters. Binds 1 [4Fe-4S] cluster coordinated with 3 cysteines and an exchangeable S-adenosyl-L-methionine and 1 [4Fe-4S] cluster coordinated with 3 cysteines and the GTP-derived substrate.</text>
</comment>
<reference evidence="15" key="1">
    <citation type="submission" date="2017-09" db="EMBL/GenBank/DDBJ databases">
        <authorList>
            <person name="Varghese N."/>
            <person name="Submissions S."/>
        </authorList>
    </citation>
    <scope>NUCLEOTIDE SEQUENCE [LARGE SCALE GENOMIC DNA]</scope>
    <source>
        <strain evidence="15">DSM 2913</strain>
    </source>
</reference>
<evidence type="ECO:0000256" key="1">
    <source>
        <dbReference type="ARBA" id="ARBA00012167"/>
    </source>
</evidence>
<dbReference type="InterPro" id="IPR013785">
    <property type="entry name" value="Aldolase_TIM"/>
</dbReference>
<evidence type="ECO:0000259" key="13">
    <source>
        <dbReference type="PROSITE" id="PS51918"/>
    </source>
</evidence>
<evidence type="ECO:0000256" key="4">
    <source>
        <dbReference type="ARBA" id="ARBA00022723"/>
    </source>
</evidence>
<evidence type="ECO:0000256" key="10">
    <source>
        <dbReference type="ARBA" id="ARBA00023239"/>
    </source>
</evidence>
<dbReference type="InterPro" id="IPR013483">
    <property type="entry name" value="MoaA"/>
</dbReference>
<evidence type="ECO:0000256" key="2">
    <source>
        <dbReference type="ARBA" id="ARBA00022485"/>
    </source>
</evidence>
<dbReference type="SFLD" id="SFLDG01383">
    <property type="entry name" value="cyclic_pyranopterin_phosphate"/>
    <property type="match status" value="1"/>
</dbReference>
<dbReference type="Gene3D" id="3.20.20.70">
    <property type="entry name" value="Aldolase class I"/>
    <property type="match status" value="1"/>
</dbReference>
<feature type="binding site" evidence="12">
    <location>
        <position position="158"/>
    </location>
    <ligand>
        <name>GTP</name>
        <dbReference type="ChEBI" id="CHEBI:37565"/>
    </ligand>
</feature>
<keyword evidence="6 12" id="KW-0408">Iron</keyword>
<dbReference type="SFLD" id="SFLDG01067">
    <property type="entry name" value="SPASM/twitch_domain_containing"/>
    <property type="match status" value="1"/>
</dbReference>
<evidence type="ECO:0000313" key="15">
    <source>
        <dbReference type="Proteomes" id="UP000218627"/>
    </source>
</evidence>
<feature type="binding site" evidence="12">
    <location>
        <position position="120"/>
    </location>
    <ligand>
        <name>S-adenosyl-L-methionine</name>
        <dbReference type="ChEBI" id="CHEBI:59789"/>
    </ligand>
</feature>
<dbReference type="InterPro" id="IPR007197">
    <property type="entry name" value="rSAM"/>
</dbReference>
<feature type="binding site" evidence="12">
    <location>
        <position position="256"/>
    </location>
    <ligand>
        <name>[4Fe-4S] cluster</name>
        <dbReference type="ChEBI" id="CHEBI:49883"/>
        <label>2</label>
        <note>4Fe-4S-substrate</note>
    </ligand>
</feature>
<feature type="domain" description="Radical SAM core" evidence="13">
    <location>
        <begin position="5"/>
        <end position="222"/>
    </location>
</feature>
<keyword evidence="2 12" id="KW-0004">4Fe-4S</keyword>
<dbReference type="NCBIfam" id="TIGR02666">
    <property type="entry name" value="moaA"/>
    <property type="match status" value="1"/>
</dbReference>
<dbReference type="InterPro" id="IPR000385">
    <property type="entry name" value="MoaA_NifB_PqqE_Fe-S-bd_CS"/>
</dbReference>
<dbReference type="InterPro" id="IPR050105">
    <property type="entry name" value="MoCo_biosynth_MoaA/MoaC"/>
</dbReference>
<evidence type="ECO:0000256" key="5">
    <source>
        <dbReference type="ARBA" id="ARBA00022741"/>
    </source>
</evidence>
<dbReference type="CDD" id="cd21117">
    <property type="entry name" value="Twitch_MoaA"/>
    <property type="match status" value="1"/>
</dbReference>
<gene>
    <name evidence="12" type="primary">moaA</name>
    <name evidence="14" type="ORF">SAMN06265353_1010</name>
</gene>
<dbReference type="HAMAP" id="MF_01225_B">
    <property type="entry name" value="MoaA_B"/>
    <property type="match status" value="1"/>
</dbReference>
<dbReference type="EMBL" id="OBEN01000004">
    <property type="protein sequence ID" value="SNZ14179.1"/>
    <property type="molecule type" value="Genomic_DNA"/>
</dbReference>
<comment type="subunit">
    <text evidence="12">Monomer and homodimer.</text>
</comment>
<dbReference type="UniPathway" id="UPA00344"/>
<feature type="binding site" evidence="12">
    <location>
        <position position="21"/>
    </location>
    <ligand>
        <name>[4Fe-4S] cluster</name>
        <dbReference type="ChEBI" id="CHEBI:49883"/>
        <label>1</label>
        <note>4Fe-4S-S-AdoMet</note>
    </ligand>
</feature>
<evidence type="ECO:0000256" key="7">
    <source>
        <dbReference type="ARBA" id="ARBA00023014"/>
    </source>
</evidence>
<dbReference type="SMART" id="SM00729">
    <property type="entry name" value="Elp3"/>
    <property type="match status" value="1"/>
</dbReference>
<keyword evidence="7 12" id="KW-0411">Iron-sulfur</keyword>
<evidence type="ECO:0000256" key="11">
    <source>
        <dbReference type="ARBA" id="ARBA00048697"/>
    </source>
</evidence>
<feature type="binding site" evidence="12">
    <location>
        <position position="28"/>
    </location>
    <ligand>
        <name>[4Fe-4S] cluster</name>
        <dbReference type="ChEBI" id="CHEBI:49883"/>
        <label>1</label>
        <note>4Fe-4S-S-AdoMet</note>
    </ligand>
</feature>
<comment type="catalytic activity">
    <reaction evidence="11 12">
        <text>GTP + AH2 + S-adenosyl-L-methionine = (8S)-3',8-cyclo-7,8-dihydroguanosine 5'-triphosphate + 5'-deoxyadenosine + L-methionine + A + H(+)</text>
        <dbReference type="Rhea" id="RHEA:49576"/>
        <dbReference type="ChEBI" id="CHEBI:13193"/>
        <dbReference type="ChEBI" id="CHEBI:15378"/>
        <dbReference type="ChEBI" id="CHEBI:17319"/>
        <dbReference type="ChEBI" id="CHEBI:17499"/>
        <dbReference type="ChEBI" id="CHEBI:37565"/>
        <dbReference type="ChEBI" id="CHEBI:57844"/>
        <dbReference type="ChEBI" id="CHEBI:59789"/>
        <dbReference type="ChEBI" id="CHEBI:131766"/>
        <dbReference type="EC" id="4.1.99.22"/>
    </reaction>
</comment>
<keyword evidence="4 12" id="KW-0479">Metal-binding</keyword>
<comment type="pathway">
    <text evidence="12">Cofactor biosynthesis; molybdopterin biosynthesis.</text>
</comment>
<comment type="function">
    <text evidence="12">Catalyzes the cyclization of GTP to (8S)-3',8-cyclo-7,8-dihydroguanosine 5'-triphosphate.</text>
</comment>
<dbReference type="Pfam" id="PF04055">
    <property type="entry name" value="Radical_SAM"/>
    <property type="match status" value="1"/>
</dbReference>
<feature type="binding site" evidence="12">
    <location>
        <position position="65"/>
    </location>
    <ligand>
        <name>GTP</name>
        <dbReference type="ChEBI" id="CHEBI:37565"/>
    </ligand>
</feature>
<dbReference type="SFLD" id="SFLDS00029">
    <property type="entry name" value="Radical_SAM"/>
    <property type="match status" value="1"/>
</dbReference>
<dbReference type="SUPFAM" id="SSF102114">
    <property type="entry name" value="Radical SAM enzymes"/>
    <property type="match status" value="1"/>
</dbReference>
<dbReference type="GO" id="GO:0006777">
    <property type="term" value="P:Mo-molybdopterin cofactor biosynthetic process"/>
    <property type="evidence" value="ECO:0007669"/>
    <property type="project" value="UniProtKB-UniRule"/>
</dbReference>
<dbReference type="GO" id="GO:0046872">
    <property type="term" value="F:metal ion binding"/>
    <property type="evidence" value="ECO:0007669"/>
    <property type="project" value="UniProtKB-KW"/>
</dbReference>
<evidence type="ECO:0000256" key="9">
    <source>
        <dbReference type="ARBA" id="ARBA00023150"/>
    </source>
</evidence>
<feature type="binding site" evidence="12">
    <location>
        <position position="192"/>
    </location>
    <ligand>
        <name>S-adenosyl-L-methionine</name>
        <dbReference type="ChEBI" id="CHEBI:59789"/>
    </ligand>
</feature>
<keyword evidence="3 12" id="KW-0949">S-adenosyl-L-methionine</keyword>
<evidence type="ECO:0000256" key="12">
    <source>
        <dbReference type="HAMAP-Rule" id="MF_01225"/>
    </source>
</evidence>
<dbReference type="SFLD" id="SFLDG01386">
    <property type="entry name" value="main_SPASM_domain-containing"/>
    <property type="match status" value="1"/>
</dbReference>
<dbReference type="PANTHER" id="PTHR22960">
    <property type="entry name" value="MOLYBDOPTERIN COFACTOR SYNTHESIS PROTEIN A"/>
    <property type="match status" value="1"/>
</dbReference>
<dbReference type="InterPro" id="IPR040064">
    <property type="entry name" value="MoaA-like"/>
</dbReference>
<keyword evidence="8 12" id="KW-0342">GTP-binding</keyword>
<dbReference type="NCBIfam" id="NF001199">
    <property type="entry name" value="PRK00164.2-1"/>
    <property type="match status" value="1"/>
</dbReference>
<dbReference type="InterPro" id="IPR058240">
    <property type="entry name" value="rSAM_sf"/>
</dbReference>
<feature type="binding site" evidence="12">
    <location>
        <position position="25"/>
    </location>
    <ligand>
        <name>[4Fe-4S] cluster</name>
        <dbReference type="ChEBI" id="CHEBI:49883"/>
        <label>1</label>
        <note>4Fe-4S-S-AdoMet</note>
    </ligand>
</feature>
<dbReference type="GO" id="GO:0061799">
    <property type="term" value="F:cyclic pyranopterin monophosphate synthase activity"/>
    <property type="evidence" value="ECO:0007669"/>
    <property type="project" value="TreeGrafter"/>
</dbReference>
<keyword evidence="15" id="KW-1185">Reference proteome</keyword>
<dbReference type="PROSITE" id="PS51918">
    <property type="entry name" value="RADICAL_SAM"/>
    <property type="match status" value="1"/>
</dbReference>
<dbReference type="PROSITE" id="PS01305">
    <property type="entry name" value="MOAA_NIFB_PQQE"/>
    <property type="match status" value="1"/>
</dbReference>
<dbReference type="GO" id="GO:1904047">
    <property type="term" value="F:S-adenosyl-L-methionine binding"/>
    <property type="evidence" value="ECO:0007669"/>
    <property type="project" value="UniProtKB-UniRule"/>
</dbReference>
<sequence>MIKDAYGRELHDLRISVTDRCNFRCQFCMPEGQEYEFYPRSEILTFEEITRIVKISTRLGVKKVRITGGEPLLRRDIEKLIHMLSQIEGLEDISMTTNGFLLEQMAERLKDAGLRRITVSFHSLKDEVFSKIVGRSVKVSQIIKGIEASLKAGLHPVKVNVCVVKGLNDEEILPIAKFFKKMRVVVRFIEFMDVGNLNGWSLDKVVSAKEIVEIISKEFPIEPVEKNYRGEVADRYRYKDDGLEFGVISSITQPFCGDCNRLRLTADGKLLTCLFATQGYNIKTLLRNGAKDEDIEDFIKRVWYSRKDRYSEERLELIKRGEVPKKVEMFKVGG</sequence>
<keyword evidence="10 12" id="KW-0456">Lyase</keyword>
<keyword evidence="9 12" id="KW-0501">Molybdenum cofactor biosynthesis</keyword>
<name>A0A285NXL4_9AQUI</name>
<feature type="binding site" evidence="12">
    <location>
        <position position="96"/>
    </location>
    <ligand>
        <name>GTP</name>
        <dbReference type="ChEBI" id="CHEBI:37565"/>
    </ligand>
</feature>
<comment type="similarity">
    <text evidence="12">Belongs to the radical SAM superfamily. MoaA family.</text>
</comment>
<evidence type="ECO:0000256" key="6">
    <source>
        <dbReference type="ARBA" id="ARBA00023004"/>
    </source>
</evidence>
<dbReference type="AlphaFoldDB" id="A0A285NXL4"/>
<dbReference type="GO" id="GO:0061798">
    <property type="term" value="F:GTP 3',8'-cyclase activity"/>
    <property type="evidence" value="ECO:0007669"/>
    <property type="project" value="UniProtKB-UniRule"/>
</dbReference>
<keyword evidence="5 12" id="KW-0547">Nucleotide-binding</keyword>
<feature type="binding site" evidence="12">
    <location>
        <position position="259"/>
    </location>
    <ligand>
        <name>[4Fe-4S] cluster</name>
        <dbReference type="ChEBI" id="CHEBI:49883"/>
        <label>2</label>
        <note>4Fe-4S-substrate</note>
    </ligand>
</feature>
<protein>
    <recommendedName>
        <fullName evidence="1 12">GTP 3',8-cyclase</fullName>
        <ecNumber evidence="1 12">4.1.99.22</ecNumber>
    </recommendedName>
    <alternativeName>
        <fullName evidence="12">Molybdenum cofactor biosynthesis protein A</fullName>
    </alternativeName>
</protein>
<dbReference type="InterPro" id="IPR010505">
    <property type="entry name" value="MoaA_twitch"/>
</dbReference>
<dbReference type="GO" id="GO:0005525">
    <property type="term" value="F:GTP binding"/>
    <property type="evidence" value="ECO:0007669"/>
    <property type="project" value="UniProtKB-UniRule"/>
</dbReference>
<feature type="binding site" evidence="12">
    <location>
        <begin position="261"/>
        <end position="263"/>
    </location>
    <ligand>
        <name>GTP</name>
        <dbReference type="ChEBI" id="CHEBI:37565"/>
    </ligand>
</feature>
<dbReference type="PANTHER" id="PTHR22960:SF0">
    <property type="entry name" value="MOLYBDENUM COFACTOR BIOSYNTHESIS PROTEIN 1"/>
    <property type="match status" value="1"/>
</dbReference>
<dbReference type="CDD" id="cd01335">
    <property type="entry name" value="Radical_SAM"/>
    <property type="match status" value="1"/>
</dbReference>
<accession>A0A285NXL4</accession>
<evidence type="ECO:0000313" key="14">
    <source>
        <dbReference type="EMBL" id="SNZ14179.1"/>
    </source>
</evidence>
<dbReference type="RefSeq" id="WP_096601989.1">
    <property type="nucleotide sequence ID" value="NZ_OBEN01000004.1"/>
</dbReference>
<feature type="binding site" evidence="12">
    <location>
        <position position="14"/>
    </location>
    <ligand>
        <name>GTP</name>
        <dbReference type="ChEBI" id="CHEBI:37565"/>
    </ligand>
</feature>
<dbReference type="Pfam" id="PF06463">
    <property type="entry name" value="Mob_synth_C"/>
    <property type="match status" value="1"/>
</dbReference>
<evidence type="ECO:0000256" key="3">
    <source>
        <dbReference type="ARBA" id="ARBA00022691"/>
    </source>
</evidence>
<feature type="binding site" evidence="12">
    <location>
        <position position="69"/>
    </location>
    <ligand>
        <name>S-adenosyl-L-methionine</name>
        <dbReference type="ChEBI" id="CHEBI:59789"/>
    </ligand>
</feature>
<organism evidence="14 15">
    <name type="scientific">Hydrogenobacter hydrogenophilus</name>
    <dbReference type="NCBI Taxonomy" id="35835"/>
    <lineage>
        <taxon>Bacteria</taxon>
        <taxon>Pseudomonadati</taxon>
        <taxon>Aquificota</taxon>
        <taxon>Aquificia</taxon>
        <taxon>Aquificales</taxon>
        <taxon>Aquificaceae</taxon>
        <taxon>Hydrogenobacter</taxon>
    </lineage>
</organism>
<evidence type="ECO:0000256" key="8">
    <source>
        <dbReference type="ARBA" id="ARBA00023134"/>
    </source>
</evidence>
<dbReference type="OrthoDB" id="9763993at2"/>
<dbReference type="InterPro" id="IPR006638">
    <property type="entry name" value="Elp3/MiaA/NifB-like_rSAM"/>
</dbReference>
<dbReference type="GO" id="GO:0051539">
    <property type="term" value="F:4 iron, 4 sulfur cluster binding"/>
    <property type="evidence" value="ECO:0007669"/>
    <property type="project" value="UniProtKB-UniRule"/>
</dbReference>
<proteinExistence type="inferred from homology"/>
<comment type="caution">
    <text evidence="12">Lacks conserved residue(s) required for the propagation of feature annotation.</text>
</comment>
<feature type="binding site" evidence="12">
    <location>
        <position position="273"/>
    </location>
    <ligand>
        <name>[4Fe-4S] cluster</name>
        <dbReference type="ChEBI" id="CHEBI:49883"/>
        <label>2</label>
        <note>4Fe-4S-substrate</note>
    </ligand>
</feature>